<dbReference type="SUPFAM" id="SSF46785">
    <property type="entry name" value="Winged helix' DNA-binding domain"/>
    <property type="match status" value="1"/>
</dbReference>
<feature type="domain" description="HTH marR-type" evidence="1">
    <location>
        <begin position="1"/>
        <end position="152"/>
    </location>
</feature>
<evidence type="ECO:0000313" key="2">
    <source>
        <dbReference type="EMBL" id="CAB4886708.1"/>
    </source>
</evidence>
<proteinExistence type="predicted"/>
<dbReference type="PANTHER" id="PTHR33164:SF43">
    <property type="entry name" value="HTH-TYPE TRANSCRIPTIONAL REPRESSOR YETL"/>
    <property type="match status" value="1"/>
</dbReference>
<accession>A0A6J7EYT8</accession>
<dbReference type="InterPro" id="IPR039422">
    <property type="entry name" value="MarR/SlyA-like"/>
</dbReference>
<dbReference type="PRINTS" id="PR00598">
    <property type="entry name" value="HTHMARR"/>
</dbReference>
<gene>
    <name evidence="2" type="ORF">UFOPK3402_01952</name>
</gene>
<dbReference type="InterPro" id="IPR036390">
    <property type="entry name" value="WH_DNA-bd_sf"/>
</dbReference>
<reference evidence="2" key="1">
    <citation type="submission" date="2020-05" db="EMBL/GenBank/DDBJ databases">
        <authorList>
            <person name="Chiriac C."/>
            <person name="Salcher M."/>
            <person name="Ghai R."/>
            <person name="Kavagutti S V."/>
        </authorList>
    </citation>
    <scope>NUCLEOTIDE SEQUENCE</scope>
</reference>
<dbReference type="AlphaFoldDB" id="A0A6J7EYT8"/>
<name>A0A6J7EYT8_9ZZZZ</name>
<dbReference type="GO" id="GO:0006950">
    <property type="term" value="P:response to stress"/>
    <property type="evidence" value="ECO:0007669"/>
    <property type="project" value="TreeGrafter"/>
</dbReference>
<dbReference type="EMBL" id="CAFBLS010000325">
    <property type="protein sequence ID" value="CAB4886708.1"/>
    <property type="molecule type" value="Genomic_DNA"/>
</dbReference>
<protein>
    <submittedName>
        <fullName evidence="2">Unannotated protein</fullName>
    </submittedName>
</protein>
<evidence type="ECO:0000259" key="1">
    <source>
        <dbReference type="PROSITE" id="PS50995"/>
    </source>
</evidence>
<dbReference type="GO" id="GO:0003700">
    <property type="term" value="F:DNA-binding transcription factor activity"/>
    <property type="evidence" value="ECO:0007669"/>
    <property type="project" value="InterPro"/>
</dbReference>
<dbReference type="PROSITE" id="PS50995">
    <property type="entry name" value="HTH_MARR_2"/>
    <property type="match status" value="1"/>
</dbReference>
<dbReference type="PANTHER" id="PTHR33164">
    <property type="entry name" value="TRANSCRIPTIONAL REGULATOR, MARR FAMILY"/>
    <property type="match status" value="1"/>
</dbReference>
<dbReference type="Gene3D" id="1.10.10.10">
    <property type="entry name" value="Winged helix-like DNA-binding domain superfamily/Winged helix DNA-binding domain"/>
    <property type="match status" value="1"/>
</dbReference>
<dbReference type="InterPro" id="IPR036388">
    <property type="entry name" value="WH-like_DNA-bd_sf"/>
</dbReference>
<dbReference type="Pfam" id="PF01047">
    <property type="entry name" value="MarR"/>
    <property type="match status" value="1"/>
</dbReference>
<organism evidence="2">
    <name type="scientific">freshwater metagenome</name>
    <dbReference type="NCBI Taxonomy" id="449393"/>
    <lineage>
        <taxon>unclassified sequences</taxon>
        <taxon>metagenomes</taxon>
        <taxon>ecological metagenomes</taxon>
    </lineage>
</organism>
<sequence>MAVRQSARTAWLNRPAADREAWNAFRKAAGSVIAEVDAALQQHLKVGYTDIDALLQLSAADQQCLRMAPLARAVSRSPSALTRLVDRLEERSLVERRRNSPTDVTVEVTPHGLALLDEAAPLILSEVEQRFWSRLTLAERDTLSTICRKLLEPDSPNCE</sequence>
<dbReference type="InterPro" id="IPR000835">
    <property type="entry name" value="HTH_MarR-typ"/>
</dbReference>
<dbReference type="SMART" id="SM00347">
    <property type="entry name" value="HTH_MARR"/>
    <property type="match status" value="1"/>
</dbReference>